<organism evidence="2 3">
    <name type="scientific">Nepenthes gracilis</name>
    <name type="common">Slender pitcher plant</name>
    <dbReference type="NCBI Taxonomy" id="150966"/>
    <lineage>
        <taxon>Eukaryota</taxon>
        <taxon>Viridiplantae</taxon>
        <taxon>Streptophyta</taxon>
        <taxon>Embryophyta</taxon>
        <taxon>Tracheophyta</taxon>
        <taxon>Spermatophyta</taxon>
        <taxon>Magnoliopsida</taxon>
        <taxon>eudicotyledons</taxon>
        <taxon>Gunneridae</taxon>
        <taxon>Pentapetalae</taxon>
        <taxon>Caryophyllales</taxon>
        <taxon>Nepenthaceae</taxon>
        <taxon>Nepenthes</taxon>
    </lineage>
</organism>
<dbReference type="Proteomes" id="UP001279734">
    <property type="component" value="Unassembled WGS sequence"/>
</dbReference>
<name>A0AAD3TI66_NEPGR</name>
<keyword evidence="3" id="KW-1185">Reference proteome</keyword>
<accession>A0AAD3TI66</accession>
<dbReference type="AlphaFoldDB" id="A0AAD3TI66"/>
<gene>
    <name evidence="2" type="ORF">Nepgr_031775</name>
</gene>
<evidence type="ECO:0000313" key="2">
    <source>
        <dbReference type="EMBL" id="GMH29932.1"/>
    </source>
</evidence>
<proteinExistence type="predicted"/>
<sequence length="129" mass="14084">MGRNLESKVTPVSPTMDQPNGFQQKAPGNASKMCQSDAVMSSEVPGEMECNQVDFDFEKQSVKSCEQVPYFDRPELGSATDGVCNEAPVFRVVLDSDLMPQNKAPNESEVLDAFFELVMPGSCRPASEV</sequence>
<protein>
    <submittedName>
        <fullName evidence="2">Uncharacterized protein</fullName>
    </submittedName>
</protein>
<comment type="caution">
    <text evidence="2">The sequence shown here is derived from an EMBL/GenBank/DDBJ whole genome shotgun (WGS) entry which is preliminary data.</text>
</comment>
<feature type="compositionally biased region" description="Polar residues" evidence="1">
    <location>
        <begin position="10"/>
        <end position="23"/>
    </location>
</feature>
<evidence type="ECO:0000256" key="1">
    <source>
        <dbReference type="SAM" id="MobiDB-lite"/>
    </source>
</evidence>
<reference evidence="2" key="1">
    <citation type="submission" date="2023-05" db="EMBL/GenBank/DDBJ databases">
        <title>Nepenthes gracilis genome sequencing.</title>
        <authorList>
            <person name="Fukushima K."/>
        </authorList>
    </citation>
    <scope>NUCLEOTIDE SEQUENCE</scope>
    <source>
        <strain evidence="2">SING2019-196</strain>
    </source>
</reference>
<dbReference type="EMBL" id="BSYO01000037">
    <property type="protein sequence ID" value="GMH29932.1"/>
    <property type="molecule type" value="Genomic_DNA"/>
</dbReference>
<feature type="region of interest" description="Disordered" evidence="1">
    <location>
        <begin position="1"/>
        <end position="38"/>
    </location>
</feature>
<evidence type="ECO:0000313" key="3">
    <source>
        <dbReference type="Proteomes" id="UP001279734"/>
    </source>
</evidence>